<gene>
    <name evidence="13" type="ORF">MYP_47</name>
</gene>
<evidence type="ECO:0000256" key="1">
    <source>
        <dbReference type="ARBA" id="ARBA00004651"/>
    </source>
</evidence>
<dbReference type="RefSeq" id="WP_045456898.1">
    <property type="nucleotide sequence ID" value="NZ_BBLT01000001.1"/>
</dbReference>
<feature type="transmembrane region" description="Helical" evidence="12">
    <location>
        <begin position="240"/>
        <end position="258"/>
    </location>
</feature>
<keyword evidence="5 12" id="KW-0812">Transmembrane</keyword>
<organism evidence="13 14">
    <name type="scientific">Sporocytophaga myxococcoides</name>
    <dbReference type="NCBI Taxonomy" id="153721"/>
    <lineage>
        <taxon>Bacteria</taxon>
        <taxon>Pseudomonadati</taxon>
        <taxon>Bacteroidota</taxon>
        <taxon>Cytophagia</taxon>
        <taxon>Cytophagales</taxon>
        <taxon>Cytophagaceae</taxon>
        <taxon>Sporocytophaga</taxon>
    </lineage>
</organism>
<evidence type="ECO:0000256" key="4">
    <source>
        <dbReference type="ARBA" id="ARBA00022475"/>
    </source>
</evidence>
<keyword evidence="10" id="KW-0739">Sodium transport</keyword>
<feature type="transmembrane region" description="Helical" evidence="12">
    <location>
        <begin position="378"/>
        <end position="395"/>
    </location>
</feature>
<dbReference type="PROSITE" id="PS50283">
    <property type="entry name" value="NA_SOLUT_SYMP_3"/>
    <property type="match status" value="1"/>
</dbReference>
<dbReference type="Proteomes" id="UP000030185">
    <property type="component" value="Unassembled WGS sequence"/>
</dbReference>
<evidence type="ECO:0000256" key="10">
    <source>
        <dbReference type="ARBA" id="ARBA00023201"/>
    </source>
</evidence>
<feature type="transmembrane region" description="Helical" evidence="12">
    <location>
        <begin position="323"/>
        <end position="345"/>
    </location>
</feature>
<keyword evidence="3" id="KW-0813">Transport</keyword>
<evidence type="ECO:0000256" key="9">
    <source>
        <dbReference type="ARBA" id="ARBA00023136"/>
    </source>
</evidence>
<dbReference type="Gene3D" id="1.20.1730.10">
    <property type="entry name" value="Sodium/glucose cotransporter"/>
    <property type="match status" value="1"/>
</dbReference>
<reference evidence="13 14" key="1">
    <citation type="submission" date="2014-09" db="EMBL/GenBank/DDBJ databases">
        <title>Sporocytophaga myxococcoides PG-01 genome sequencing.</title>
        <authorList>
            <person name="Liu L."/>
            <person name="Gao P.J."/>
            <person name="Chen G.J."/>
            <person name="Wang L.S."/>
        </authorList>
    </citation>
    <scope>NUCLEOTIDE SEQUENCE [LARGE SCALE GENOMIC DNA]</scope>
    <source>
        <strain evidence="13 14">PG-01</strain>
    </source>
</reference>
<protein>
    <submittedName>
        <fullName evidence="13">Sodium:solute symporter</fullName>
    </submittedName>
</protein>
<feature type="transmembrane region" description="Helical" evidence="12">
    <location>
        <begin position="460"/>
        <end position="483"/>
    </location>
</feature>
<feature type="transmembrane region" description="Helical" evidence="12">
    <location>
        <begin position="279"/>
        <end position="303"/>
    </location>
</feature>
<keyword evidence="8" id="KW-0406">Ion transport</keyword>
<keyword evidence="9 12" id="KW-0472">Membrane</keyword>
<dbReference type="InterPro" id="IPR001734">
    <property type="entry name" value="Na/solute_symporter"/>
</dbReference>
<evidence type="ECO:0000256" key="11">
    <source>
        <dbReference type="RuleBase" id="RU362091"/>
    </source>
</evidence>
<proteinExistence type="inferred from homology"/>
<evidence type="ECO:0000256" key="6">
    <source>
        <dbReference type="ARBA" id="ARBA00022989"/>
    </source>
</evidence>
<comment type="caution">
    <text evidence="13">The sequence shown here is derived from an EMBL/GenBank/DDBJ whole genome shotgun (WGS) entry which is preliminary data.</text>
</comment>
<feature type="transmembrane region" description="Helical" evidence="12">
    <location>
        <begin position="159"/>
        <end position="177"/>
    </location>
</feature>
<evidence type="ECO:0000313" key="14">
    <source>
        <dbReference type="Proteomes" id="UP000030185"/>
    </source>
</evidence>
<dbReference type="PANTHER" id="PTHR42985:SF47">
    <property type="entry name" value="INTEGRAL MEMBRANE TRANSPORT PROTEIN"/>
    <property type="match status" value="1"/>
</dbReference>
<dbReference type="Pfam" id="PF00474">
    <property type="entry name" value="SSF"/>
    <property type="match status" value="1"/>
</dbReference>
<evidence type="ECO:0000313" key="13">
    <source>
        <dbReference type="EMBL" id="GAL82821.1"/>
    </source>
</evidence>
<dbReference type="GO" id="GO:0015293">
    <property type="term" value="F:symporter activity"/>
    <property type="evidence" value="ECO:0007669"/>
    <property type="project" value="TreeGrafter"/>
</dbReference>
<feature type="transmembrane region" description="Helical" evidence="12">
    <location>
        <begin position="6"/>
        <end position="23"/>
    </location>
</feature>
<dbReference type="CDD" id="cd10326">
    <property type="entry name" value="SLC5sbd_NIS-like"/>
    <property type="match status" value="1"/>
</dbReference>
<evidence type="ECO:0000256" key="12">
    <source>
        <dbReference type="SAM" id="Phobius"/>
    </source>
</evidence>
<feature type="transmembrane region" description="Helical" evidence="12">
    <location>
        <begin position="189"/>
        <end position="210"/>
    </location>
</feature>
<sequence>MSPSLIITIIAVYFSALLVIAYFTGKNADTKTFFTADRKSPWFLVAFGMIGTSISGVTFISVPGAVGLVNQAGELKAFSYFQIILGHLVGYFIIATVLMPLYYRLNLISIYTYLEQRFGFWAYKTGSFFFLLSRTIGSSLRLFLAAMVLQLFLFDKLNVPFFLTVLITIVLIWIYTFKGGVKTIIWTDSFQTLFLVGAVGISLVLISQRLGLSVPKMFTMIQSTDYSKVFFFDDIKSEKYFFKQFIAGIFIAVAMTGLDQDLMQKNLTCKNIKEAQKNMFSFSIIMAIVNYMFLMLGALLYIYSTQKGILLPAGADKAYPFLAMNEFGTLAAVFFLLGIIASSYASSDSALAALTTSFCIDFLDFKNKPENVKAKQKTIVHVGFSLAFLIIILIFKELKQTSVIDAVLSAASYTYGPLLGLFSFGILTKRKVKDTLVPLICVLSPFITLLISYNSDTLLWGYRFSFETLILNGLICFLGLYLISYPLKEEEKVFV</sequence>
<feature type="transmembrane region" description="Helical" evidence="12">
    <location>
        <begin position="43"/>
        <end position="68"/>
    </location>
</feature>
<dbReference type="eggNOG" id="COG0591">
    <property type="taxonomic scope" value="Bacteria"/>
</dbReference>
<dbReference type="OrthoDB" id="891563at2"/>
<evidence type="ECO:0000256" key="5">
    <source>
        <dbReference type="ARBA" id="ARBA00022692"/>
    </source>
</evidence>
<feature type="transmembrane region" description="Helical" evidence="12">
    <location>
        <begin position="407"/>
        <end position="428"/>
    </location>
</feature>
<comment type="subcellular location">
    <subcellularLocation>
        <location evidence="1">Cell membrane</location>
        <topology evidence="1">Multi-pass membrane protein</topology>
    </subcellularLocation>
</comment>
<keyword evidence="6 12" id="KW-1133">Transmembrane helix</keyword>
<name>A0A098L879_9BACT</name>
<dbReference type="AlphaFoldDB" id="A0A098L879"/>
<feature type="transmembrane region" description="Helical" evidence="12">
    <location>
        <begin position="435"/>
        <end position="454"/>
    </location>
</feature>
<dbReference type="PANTHER" id="PTHR42985">
    <property type="entry name" value="SODIUM-COUPLED MONOCARBOXYLATE TRANSPORTER"/>
    <property type="match status" value="1"/>
</dbReference>
<accession>A0A098L879</accession>
<dbReference type="STRING" id="153721.MYP_47"/>
<dbReference type="InterPro" id="IPR038377">
    <property type="entry name" value="Na/Glc_symporter_sf"/>
</dbReference>
<comment type="similarity">
    <text evidence="2 11">Belongs to the sodium:solute symporter (SSF) (TC 2.A.21) family.</text>
</comment>
<dbReference type="EMBL" id="BBLT01000001">
    <property type="protein sequence ID" value="GAL82821.1"/>
    <property type="molecule type" value="Genomic_DNA"/>
</dbReference>
<dbReference type="GO" id="GO:0006814">
    <property type="term" value="P:sodium ion transport"/>
    <property type="evidence" value="ECO:0007669"/>
    <property type="project" value="UniProtKB-KW"/>
</dbReference>
<dbReference type="GO" id="GO:0005886">
    <property type="term" value="C:plasma membrane"/>
    <property type="evidence" value="ECO:0007669"/>
    <property type="project" value="UniProtKB-SubCell"/>
</dbReference>
<keyword evidence="14" id="KW-1185">Reference proteome</keyword>
<evidence type="ECO:0000256" key="2">
    <source>
        <dbReference type="ARBA" id="ARBA00006434"/>
    </source>
</evidence>
<evidence type="ECO:0000256" key="8">
    <source>
        <dbReference type="ARBA" id="ARBA00023065"/>
    </source>
</evidence>
<feature type="transmembrane region" description="Helical" evidence="12">
    <location>
        <begin position="126"/>
        <end position="153"/>
    </location>
</feature>
<feature type="transmembrane region" description="Helical" evidence="12">
    <location>
        <begin position="80"/>
        <end position="105"/>
    </location>
</feature>
<keyword evidence="4" id="KW-1003">Cell membrane</keyword>
<evidence type="ECO:0000256" key="7">
    <source>
        <dbReference type="ARBA" id="ARBA00023053"/>
    </source>
</evidence>
<evidence type="ECO:0000256" key="3">
    <source>
        <dbReference type="ARBA" id="ARBA00022448"/>
    </source>
</evidence>
<dbReference type="InterPro" id="IPR051163">
    <property type="entry name" value="Sodium:Solute_Symporter_SSF"/>
</dbReference>
<keyword evidence="7" id="KW-0915">Sodium</keyword>